<evidence type="ECO:0000256" key="3">
    <source>
        <dbReference type="ARBA" id="ARBA00023014"/>
    </source>
</evidence>
<dbReference type="EMBL" id="MNYY01000147">
    <property type="protein sequence ID" value="OIP66900.1"/>
    <property type="molecule type" value="Genomic_DNA"/>
</dbReference>
<dbReference type="Gene3D" id="1.10.1060.10">
    <property type="entry name" value="Alpha-helical ferredoxin"/>
    <property type="match status" value="1"/>
</dbReference>
<reference evidence="6" key="3">
    <citation type="submission" date="2017-09" db="EMBL/GenBank/DDBJ databases">
        <title>Depth-based differentiation of microbial function through sediment-hosted aquifers and enrichment of novel symbionts in the deep terrestrial subsurface.</title>
        <authorList>
            <person name="Probst A.J."/>
            <person name="Ladd B."/>
            <person name="Jarett J.K."/>
            <person name="Geller-Mcgrath D.E."/>
            <person name="Sieber C.M.K."/>
            <person name="Emerson J.B."/>
            <person name="Anantharaman K."/>
            <person name="Thomas B.C."/>
            <person name="Malmstrom R."/>
            <person name="Stieglmeier M."/>
            <person name="Klingl A."/>
            <person name="Woyke T."/>
            <person name="Ryan C.M."/>
            <person name="Banfield J.F."/>
        </authorList>
    </citation>
    <scope>NUCLEOTIDE SEQUENCE</scope>
    <source>
        <strain evidence="6">CG_4_8_14_3_um_filter_34_18</strain>
    </source>
</reference>
<name>A0A1J5G3I0_9BACT</name>
<reference evidence="5 9" key="1">
    <citation type="journal article" date="2016" name="Environ. Microbiol.">
        <title>Genomic resolution of a cold subsurface aquifer community provides metabolic insights for novel microbes adapted to high CO concentrations.</title>
        <authorList>
            <person name="Probst A.J."/>
            <person name="Castelle C.J."/>
            <person name="Singh A."/>
            <person name="Brown C.T."/>
            <person name="Anantharaman K."/>
            <person name="Sharon I."/>
            <person name="Hug L.A."/>
            <person name="Burstein D."/>
            <person name="Emerson J.B."/>
            <person name="Thomas B.C."/>
            <person name="Banfield J.F."/>
        </authorList>
    </citation>
    <scope>NUCLEOTIDE SEQUENCE [LARGE SCALE GENOMIC DNA]</scope>
    <source>
        <strain evidence="5">CG2_30_33_13</strain>
    </source>
</reference>
<accession>A0A2M7PLZ3</accession>
<dbReference type="EMBL" id="PFTV01000077">
    <property type="protein sequence ID" value="PJB57187.1"/>
    <property type="molecule type" value="Genomic_DNA"/>
</dbReference>
<evidence type="ECO:0000259" key="4">
    <source>
        <dbReference type="PROSITE" id="PS51379"/>
    </source>
</evidence>
<evidence type="ECO:0000256" key="1">
    <source>
        <dbReference type="ARBA" id="ARBA00022723"/>
    </source>
</evidence>
<dbReference type="Proteomes" id="UP000230646">
    <property type="component" value="Unassembled WGS sequence"/>
</dbReference>
<reference evidence="10 11" key="2">
    <citation type="submission" date="2017-09" db="EMBL/GenBank/DDBJ databases">
        <title>Depth-based differentiation of microbial function through sediment-hosted aquifers and enrichment of novel symbionts in the deep terrestrial subsurface.</title>
        <authorList>
            <person name="Probst A.J."/>
            <person name="Ladd B."/>
            <person name="Jarett J.K."/>
            <person name="Geller-Mcgrath D.E."/>
            <person name="Sieber C.M."/>
            <person name="Emerson J.B."/>
            <person name="Anantharaman K."/>
            <person name="Thomas B.C."/>
            <person name="Malmstrom R."/>
            <person name="Stieglmeier M."/>
            <person name="Klingl A."/>
            <person name="Woyke T."/>
            <person name="Ryan C.M."/>
            <person name="Banfield J.F."/>
        </authorList>
    </citation>
    <scope>NUCLEOTIDE SEQUENCE [LARGE SCALE GENOMIC DNA]</scope>
    <source>
        <strain evidence="7">CG_4_10_14_3_um_filter_34_13</strain>
        <strain evidence="8">CG_4_9_14_3_um_filter_33_16</strain>
    </source>
</reference>
<feature type="domain" description="4Fe-4S ferredoxin-type" evidence="4">
    <location>
        <begin position="305"/>
        <end position="333"/>
    </location>
</feature>
<dbReference type="Proteomes" id="UP000182763">
    <property type="component" value="Unassembled WGS sequence"/>
</dbReference>
<evidence type="ECO:0000313" key="8">
    <source>
        <dbReference type="EMBL" id="PJB57187.1"/>
    </source>
</evidence>
<proteinExistence type="predicted"/>
<dbReference type="GO" id="GO:0051536">
    <property type="term" value="F:iron-sulfur cluster binding"/>
    <property type="evidence" value="ECO:0007669"/>
    <property type="project" value="UniProtKB-KW"/>
</dbReference>
<dbReference type="RefSeq" id="WP_406608502.1">
    <property type="nucleotide sequence ID" value="NZ_PFKO01000368.1"/>
</dbReference>
<evidence type="ECO:0000313" key="9">
    <source>
        <dbReference type="Proteomes" id="UP000182763"/>
    </source>
</evidence>
<feature type="domain" description="4Fe-4S ferredoxin-type" evidence="4">
    <location>
        <begin position="226"/>
        <end position="257"/>
    </location>
</feature>
<dbReference type="InterPro" id="IPR009051">
    <property type="entry name" value="Helical_ferredxn"/>
</dbReference>
<dbReference type="Proteomes" id="UP000228560">
    <property type="component" value="Unassembled WGS sequence"/>
</dbReference>
<evidence type="ECO:0000256" key="2">
    <source>
        <dbReference type="ARBA" id="ARBA00023004"/>
    </source>
</evidence>
<protein>
    <recommendedName>
        <fullName evidence="4">4Fe-4S ferredoxin-type domain-containing protein</fullName>
    </recommendedName>
</protein>
<dbReference type="EMBL" id="PFIP01000058">
    <property type="protein sequence ID" value="PIX34618.1"/>
    <property type="molecule type" value="Genomic_DNA"/>
</dbReference>
<dbReference type="GO" id="GO:0046872">
    <property type="term" value="F:metal ion binding"/>
    <property type="evidence" value="ECO:0007669"/>
    <property type="project" value="UniProtKB-KW"/>
</dbReference>
<dbReference type="PANTHER" id="PTHR40447">
    <property type="entry name" value="ANAEROBIC SULFITE REDUCTASE SUBUNIT A"/>
    <property type="match status" value="1"/>
</dbReference>
<dbReference type="InterPro" id="IPR017900">
    <property type="entry name" value="4Fe4S_Fe_S_CS"/>
</dbReference>
<evidence type="ECO:0000313" key="5">
    <source>
        <dbReference type="EMBL" id="OIP66900.1"/>
    </source>
</evidence>
<dbReference type="STRING" id="1805029.AUK42_07460"/>
<dbReference type="SUPFAM" id="SSF46548">
    <property type="entry name" value="alpha-helical ferredoxin"/>
    <property type="match status" value="1"/>
</dbReference>
<dbReference type="Pfam" id="PF17179">
    <property type="entry name" value="Fer4_22"/>
    <property type="match status" value="1"/>
</dbReference>
<dbReference type="PROSITE" id="PS00198">
    <property type="entry name" value="4FE4S_FER_1"/>
    <property type="match status" value="2"/>
</dbReference>
<keyword evidence="3" id="KW-0411">Iron-sulfur</keyword>
<dbReference type="Proteomes" id="UP000231493">
    <property type="component" value="Unassembled WGS sequence"/>
</dbReference>
<dbReference type="PANTHER" id="PTHR40447:SF1">
    <property type="entry name" value="ANAEROBIC SULFITE REDUCTASE SUBUNIT A"/>
    <property type="match status" value="1"/>
</dbReference>
<dbReference type="PROSITE" id="PS51379">
    <property type="entry name" value="4FE4S_FER_2"/>
    <property type="match status" value="2"/>
</dbReference>
<dbReference type="AlphaFoldDB" id="A0A1J5G3I0"/>
<evidence type="ECO:0000313" key="6">
    <source>
        <dbReference type="EMBL" id="PIX34618.1"/>
    </source>
</evidence>
<sequence>MQYIFSSNFTKLLENLKSDYEIYIPVKKGEQRFYKKYIDFTDDIVIGEVRAFEPLKSFFFRAREIVAENFKSDIPHTSQKPYCIVGMKACDLKGLKIHDYVFKNHDFQDPFYINRRKDNLIISADCTSAIDTCFCLALNVKPYPLENFDINLSEVGEDFIVEVGSPKGKRLVEKYSFLFEEIKDKFLSQRNEQREKVTKAVEKNIKENKIPQQDSFKGIIERGYESDIWADEADKCVECGACNTICPTCHCFLLYDQKDENRMARLRIWDSCMIKDFAQVAGGANPRPELWMRLRNRFEKKFDFFSKVANIYACTGCGRCISACPAKIDIRKILNRLVYDV</sequence>
<evidence type="ECO:0000313" key="7">
    <source>
        <dbReference type="EMBL" id="PIY31206.1"/>
    </source>
</evidence>
<evidence type="ECO:0000313" key="10">
    <source>
        <dbReference type="Proteomes" id="UP000228560"/>
    </source>
</evidence>
<organism evidence="5 9">
    <name type="scientific">Candidatus Infernicultor aquiphilus</name>
    <dbReference type="NCBI Taxonomy" id="1805029"/>
    <lineage>
        <taxon>Bacteria</taxon>
        <taxon>Pseudomonadati</taxon>
        <taxon>Atribacterota</taxon>
        <taxon>Candidatus Phoenicimicrobiia</taxon>
        <taxon>Candidatus Pheonicimicrobiales</taxon>
        <taxon>Candidatus Phoenicimicrobiaceae</taxon>
        <taxon>Candidatus Infernicultor</taxon>
    </lineage>
</organism>
<keyword evidence="2" id="KW-0408">Iron</keyword>
<accession>A0A2M7K902</accession>
<comment type="caution">
    <text evidence="5">The sequence shown here is derived from an EMBL/GenBank/DDBJ whole genome shotgun (WGS) entry which is preliminary data.</text>
</comment>
<evidence type="ECO:0000313" key="11">
    <source>
        <dbReference type="Proteomes" id="UP000230646"/>
    </source>
</evidence>
<keyword evidence="1" id="KW-0479">Metal-binding</keyword>
<gene>
    <name evidence="5" type="ORF">AUK42_07460</name>
    <name evidence="8" type="ORF">CO097_03040</name>
    <name evidence="7" type="ORF">COZ07_10165</name>
    <name evidence="6" type="ORF">COZ58_03335</name>
</gene>
<accession>A0A2M8CDN6</accession>
<dbReference type="EMBL" id="PFKO01000368">
    <property type="protein sequence ID" value="PIY31206.1"/>
    <property type="molecule type" value="Genomic_DNA"/>
</dbReference>
<dbReference type="InterPro" id="IPR017896">
    <property type="entry name" value="4Fe4S_Fe-S-bd"/>
</dbReference>
<accession>A0A1J5G3I0</accession>